<name>A0A6A6BPF2_9PEZI</name>
<reference evidence="2" key="1">
    <citation type="journal article" date="2020" name="Stud. Mycol.">
        <title>101 Dothideomycetes genomes: a test case for predicting lifestyles and emergence of pathogens.</title>
        <authorList>
            <person name="Haridas S."/>
            <person name="Albert R."/>
            <person name="Binder M."/>
            <person name="Bloem J."/>
            <person name="Labutti K."/>
            <person name="Salamov A."/>
            <person name="Andreopoulos B."/>
            <person name="Baker S."/>
            <person name="Barry K."/>
            <person name="Bills G."/>
            <person name="Bluhm B."/>
            <person name="Cannon C."/>
            <person name="Castanera R."/>
            <person name="Culley D."/>
            <person name="Daum C."/>
            <person name="Ezra D."/>
            <person name="Gonzalez J."/>
            <person name="Henrissat B."/>
            <person name="Kuo A."/>
            <person name="Liang C."/>
            <person name="Lipzen A."/>
            <person name="Lutzoni F."/>
            <person name="Magnuson J."/>
            <person name="Mondo S."/>
            <person name="Nolan M."/>
            <person name="Ohm R."/>
            <person name="Pangilinan J."/>
            <person name="Park H.-J."/>
            <person name="Ramirez L."/>
            <person name="Alfaro M."/>
            <person name="Sun H."/>
            <person name="Tritt A."/>
            <person name="Yoshinaga Y."/>
            <person name="Zwiers L.-H."/>
            <person name="Turgeon B."/>
            <person name="Goodwin S."/>
            <person name="Spatafora J."/>
            <person name="Crous P."/>
            <person name="Grigoriev I."/>
        </authorList>
    </citation>
    <scope>NUCLEOTIDE SEQUENCE</scope>
    <source>
        <strain evidence="2">CBS 121167</strain>
    </source>
</reference>
<dbReference type="AlphaFoldDB" id="A0A6A6BPF2"/>
<dbReference type="OrthoDB" id="4204700at2759"/>
<gene>
    <name evidence="2" type="ORF">K452DRAFT_283939</name>
</gene>
<feature type="region of interest" description="Disordered" evidence="1">
    <location>
        <begin position="207"/>
        <end position="406"/>
    </location>
</feature>
<organism evidence="2 3">
    <name type="scientific">Aplosporella prunicola CBS 121167</name>
    <dbReference type="NCBI Taxonomy" id="1176127"/>
    <lineage>
        <taxon>Eukaryota</taxon>
        <taxon>Fungi</taxon>
        <taxon>Dikarya</taxon>
        <taxon>Ascomycota</taxon>
        <taxon>Pezizomycotina</taxon>
        <taxon>Dothideomycetes</taxon>
        <taxon>Dothideomycetes incertae sedis</taxon>
        <taxon>Botryosphaeriales</taxon>
        <taxon>Aplosporellaceae</taxon>
        <taxon>Aplosporella</taxon>
    </lineage>
</organism>
<feature type="compositionally biased region" description="Basic and acidic residues" evidence="1">
    <location>
        <begin position="370"/>
        <end position="406"/>
    </location>
</feature>
<feature type="region of interest" description="Disordered" evidence="1">
    <location>
        <begin position="1"/>
        <end position="42"/>
    </location>
</feature>
<protein>
    <submittedName>
        <fullName evidence="2">Uncharacterized protein</fullName>
    </submittedName>
</protein>
<evidence type="ECO:0000313" key="2">
    <source>
        <dbReference type="EMBL" id="KAF2145588.1"/>
    </source>
</evidence>
<dbReference type="EMBL" id="ML995477">
    <property type="protein sequence ID" value="KAF2145588.1"/>
    <property type="molecule type" value="Genomic_DNA"/>
</dbReference>
<proteinExistence type="predicted"/>
<sequence length="406" mass="44537">MVLEEAASSSDSFTDRPFSSDNDPYATQSTDSFGPDGQPRDPITLDLTKMSKPIPIVGSLVGYPMARVAREVAKHVQYASNLVQRPLTMDEATAVAEHAAAIESWASYGAATGAAIALRQCYKTRSTYKFPFWTPPVQGWPPASVGPFRGNMMRAGLHLLRIPPYWFLGTFIGGFVMDLYAKIVSARLASIDKRLVEVKAAIVRRRQERQDAMQNGTQRHPGQETAMQRRPGQQVPQVATQDTDDMSPTSGAWQDSPSDTSVFSDSQMRAREIRQSPGPYRSQTESRDHAFPREDATRQSDAFDDASPTGGMGPMDSSVSGGSAWDRIRQQAASGQSPAAGRTASGGFSRPVQKEQQQGSSLGDSFTFSRTDEEKQLAKAQAQREFDAQVDRERNGGDREDSGKRW</sequence>
<feature type="compositionally biased region" description="Polar residues" evidence="1">
    <location>
        <begin position="354"/>
        <end position="369"/>
    </location>
</feature>
<dbReference type="RefSeq" id="XP_033401300.1">
    <property type="nucleotide sequence ID" value="XM_033539862.1"/>
</dbReference>
<dbReference type="GeneID" id="54297358"/>
<dbReference type="Proteomes" id="UP000799438">
    <property type="component" value="Unassembled WGS sequence"/>
</dbReference>
<keyword evidence="3" id="KW-1185">Reference proteome</keyword>
<feature type="compositionally biased region" description="Basic and acidic residues" evidence="1">
    <location>
        <begin position="284"/>
        <end position="298"/>
    </location>
</feature>
<feature type="compositionally biased region" description="Polar residues" evidence="1">
    <location>
        <begin position="234"/>
        <end position="267"/>
    </location>
</feature>
<evidence type="ECO:0000313" key="3">
    <source>
        <dbReference type="Proteomes" id="UP000799438"/>
    </source>
</evidence>
<accession>A0A6A6BPF2</accession>
<feature type="compositionally biased region" description="Low complexity" evidence="1">
    <location>
        <begin position="330"/>
        <end position="341"/>
    </location>
</feature>
<feature type="compositionally biased region" description="Polar residues" evidence="1">
    <location>
        <begin position="7"/>
        <end position="32"/>
    </location>
</feature>
<evidence type="ECO:0000256" key="1">
    <source>
        <dbReference type="SAM" id="MobiDB-lite"/>
    </source>
</evidence>